<protein>
    <submittedName>
        <fullName evidence="2">Uncharacterized protein</fullName>
    </submittedName>
</protein>
<evidence type="ECO:0000313" key="3">
    <source>
        <dbReference type="Proteomes" id="UP001605036"/>
    </source>
</evidence>
<evidence type="ECO:0000313" key="2">
    <source>
        <dbReference type="EMBL" id="KAL2628766.1"/>
    </source>
</evidence>
<dbReference type="EMBL" id="JBHFFA010000004">
    <property type="protein sequence ID" value="KAL2628766.1"/>
    <property type="molecule type" value="Genomic_DNA"/>
</dbReference>
<gene>
    <name evidence="2" type="ORF">R1flu_013452</name>
</gene>
<organism evidence="2 3">
    <name type="scientific">Riccia fluitans</name>
    <dbReference type="NCBI Taxonomy" id="41844"/>
    <lineage>
        <taxon>Eukaryota</taxon>
        <taxon>Viridiplantae</taxon>
        <taxon>Streptophyta</taxon>
        <taxon>Embryophyta</taxon>
        <taxon>Marchantiophyta</taxon>
        <taxon>Marchantiopsida</taxon>
        <taxon>Marchantiidae</taxon>
        <taxon>Marchantiales</taxon>
        <taxon>Ricciaceae</taxon>
        <taxon>Riccia</taxon>
    </lineage>
</organism>
<evidence type="ECO:0000256" key="1">
    <source>
        <dbReference type="SAM" id="MobiDB-lite"/>
    </source>
</evidence>
<proteinExistence type="predicted"/>
<accession>A0ABD1YDB0</accession>
<keyword evidence="3" id="KW-1185">Reference proteome</keyword>
<feature type="compositionally biased region" description="Basic and acidic residues" evidence="1">
    <location>
        <begin position="75"/>
        <end position="84"/>
    </location>
</feature>
<reference evidence="2 3" key="1">
    <citation type="submission" date="2024-09" db="EMBL/GenBank/DDBJ databases">
        <title>Chromosome-scale assembly of Riccia fluitans.</title>
        <authorList>
            <person name="Paukszto L."/>
            <person name="Sawicki J."/>
            <person name="Karawczyk K."/>
            <person name="Piernik-Szablinska J."/>
            <person name="Szczecinska M."/>
            <person name="Mazdziarz M."/>
        </authorList>
    </citation>
    <scope>NUCLEOTIDE SEQUENCE [LARGE SCALE GENOMIC DNA]</scope>
    <source>
        <strain evidence="2">Rf_01</strain>
        <tissue evidence="2">Aerial parts of the thallus</tissue>
    </source>
</reference>
<dbReference type="Proteomes" id="UP001605036">
    <property type="component" value="Unassembled WGS sequence"/>
</dbReference>
<name>A0ABD1YDB0_9MARC</name>
<feature type="region of interest" description="Disordered" evidence="1">
    <location>
        <begin position="73"/>
        <end position="96"/>
    </location>
</feature>
<sequence>MSATKCGGVIFDERGRPQAGAIVHVKFGRLVEMNFRLHDQTLLHVSNWRARDGRDPRTGSFGWSNFKANVMAQKPKQEAQEMKQQKLPRRSLVGYL</sequence>
<dbReference type="AlphaFoldDB" id="A0ABD1YDB0"/>
<comment type="caution">
    <text evidence="2">The sequence shown here is derived from an EMBL/GenBank/DDBJ whole genome shotgun (WGS) entry which is preliminary data.</text>
</comment>